<sequence>TNSSVWVNYSSVVAAQASRNVTVQITNGSVPTGLTLTVAADVDAGAGNGTAGSSAGTVTLSSTAQTLISGVKSCWTGNGSGSGHNLTYALNLTSADNYSDLANADTDITITYTLTDDGL</sequence>
<feature type="non-terminal residue" evidence="1">
    <location>
        <position position="1"/>
    </location>
</feature>
<gene>
    <name evidence="1" type="ORF">MNBD_BACTEROID01-99</name>
</gene>
<protein>
    <submittedName>
        <fullName evidence="1">Uncharacterized protein</fullName>
    </submittedName>
</protein>
<reference evidence="1" key="1">
    <citation type="submission" date="2018-06" db="EMBL/GenBank/DDBJ databases">
        <authorList>
            <person name="Zhirakovskaya E."/>
        </authorList>
    </citation>
    <scope>NUCLEOTIDE SEQUENCE</scope>
</reference>
<dbReference type="EMBL" id="UOEP01000178">
    <property type="protein sequence ID" value="VAW22727.1"/>
    <property type="molecule type" value="Genomic_DNA"/>
</dbReference>
<dbReference type="AlphaFoldDB" id="A0A3B0UBL2"/>
<organism evidence="1">
    <name type="scientific">hydrothermal vent metagenome</name>
    <dbReference type="NCBI Taxonomy" id="652676"/>
    <lineage>
        <taxon>unclassified sequences</taxon>
        <taxon>metagenomes</taxon>
        <taxon>ecological metagenomes</taxon>
    </lineage>
</organism>
<evidence type="ECO:0000313" key="1">
    <source>
        <dbReference type="EMBL" id="VAW22727.1"/>
    </source>
</evidence>
<proteinExistence type="predicted"/>
<name>A0A3B0UBL2_9ZZZZ</name>
<accession>A0A3B0UBL2</accession>